<keyword evidence="2" id="KW-0812">Transmembrane</keyword>
<feature type="transmembrane region" description="Helical" evidence="2">
    <location>
        <begin position="51"/>
        <end position="70"/>
    </location>
</feature>
<keyword evidence="2" id="KW-1133">Transmembrane helix</keyword>
<dbReference type="EMBL" id="JAVREL010000003">
    <property type="protein sequence ID" value="MDT0342405.1"/>
    <property type="molecule type" value="Genomic_DNA"/>
</dbReference>
<name>A0ABU2MLN9_9ACTN</name>
<keyword evidence="2" id="KW-0472">Membrane</keyword>
<keyword evidence="5" id="KW-1185">Reference proteome</keyword>
<feature type="domain" description="DUF6542" evidence="3">
    <location>
        <begin position="24"/>
        <end position="125"/>
    </location>
</feature>
<sequence length="144" mass="15232">MPRPAGHPPARPRTRQRRRLPRPRLTGLGCGVLALAAMTAAAWICELLGGAPTLYGVLFVLSATATAVWVRPADLACAPIAAPISFAGGLLTAAGPTATVTQLALHAPWVFAGTLTAGTIALARRGLELLRRRLRRRRTARTSR</sequence>
<evidence type="ECO:0000313" key="4">
    <source>
        <dbReference type="EMBL" id="MDT0342405.1"/>
    </source>
</evidence>
<dbReference type="Pfam" id="PF20177">
    <property type="entry name" value="DUF6542"/>
    <property type="match status" value="1"/>
</dbReference>
<organism evidence="4 5">
    <name type="scientific">Streptomyces litchfieldiae</name>
    <dbReference type="NCBI Taxonomy" id="3075543"/>
    <lineage>
        <taxon>Bacteria</taxon>
        <taxon>Bacillati</taxon>
        <taxon>Actinomycetota</taxon>
        <taxon>Actinomycetes</taxon>
        <taxon>Kitasatosporales</taxon>
        <taxon>Streptomycetaceae</taxon>
        <taxon>Streptomyces</taxon>
    </lineage>
</organism>
<reference evidence="5" key="1">
    <citation type="submission" date="2023-07" db="EMBL/GenBank/DDBJ databases">
        <title>30 novel species of actinomycetes from the DSMZ collection.</title>
        <authorList>
            <person name="Nouioui I."/>
        </authorList>
    </citation>
    <scope>NUCLEOTIDE SEQUENCE [LARGE SCALE GENOMIC DNA]</scope>
    <source>
        <strain evidence="5">DSM 44938</strain>
    </source>
</reference>
<feature type="region of interest" description="Disordered" evidence="1">
    <location>
        <begin position="1"/>
        <end position="21"/>
    </location>
</feature>
<protein>
    <recommendedName>
        <fullName evidence="3">DUF6542 domain-containing protein</fullName>
    </recommendedName>
</protein>
<dbReference type="RefSeq" id="WP_311703537.1">
    <property type="nucleotide sequence ID" value="NZ_JAVREL010000003.1"/>
</dbReference>
<feature type="transmembrane region" description="Helical" evidence="2">
    <location>
        <begin position="77"/>
        <end position="95"/>
    </location>
</feature>
<dbReference type="InterPro" id="IPR046672">
    <property type="entry name" value="DUF6542"/>
</dbReference>
<accession>A0ABU2MLN9</accession>
<feature type="transmembrane region" description="Helical" evidence="2">
    <location>
        <begin position="107"/>
        <end position="127"/>
    </location>
</feature>
<proteinExistence type="predicted"/>
<comment type="caution">
    <text evidence="4">The sequence shown here is derived from an EMBL/GenBank/DDBJ whole genome shotgun (WGS) entry which is preliminary data.</text>
</comment>
<dbReference type="Proteomes" id="UP001183246">
    <property type="component" value="Unassembled WGS sequence"/>
</dbReference>
<evidence type="ECO:0000256" key="2">
    <source>
        <dbReference type="SAM" id="Phobius"/>
    </source>
</evidence>
<evidence type="ECO:0000313" key="5">
    <source>
        <dbReference type="Proteomes" id="UP001183246"/>
    </source>
</evidence>
<feature type="compositionally biased region" description="Basic residues" evidence="1">
    <location>
        <begin position="10"/>
        <end position="21"/>
    </location>
</feature>
<gene>
    <name evidence="4" type="ORF">RM590_07160</name>
</gene>
<evidence type="ECO:0000256" key="1">
    <source>
        <dbReference type="SAM" id="MobiDB-lite"/>
    </source>
</evidence>
<evidence type="ECO:0000259" key="3">
    <source>
        <dbReference type="Pfam" id="PF20177"/>
    </source>
</evidence>